<evidence type="ECO:0000256" key="1">
    <source>
        <dbReference type="SAM" id="Phobius"/>
    </source>
</evidence>
<comment type="caution">
    <text evidence="2">The sequence shown here is derived from an EMBL/GenBank/DDBJ whole genome shotgun (WGS) entry which is preliminary data.</text>
</comment>
<dbReference type="Proteomes" id="UP001320843">
    <property type="component" value="Unassembled WGS sequence"/>
</dbReference>
<evidence type="ECO:0008006" key="4">
    <source>
        <dbReference type="Google" id="ProtNLM"/>
    </source>
</evidence>
<proteinExistence type="predicted"/>
<organism evidence="2 3">
    <name type="scientific">Xanthomonas sacchari</name>
    <dbReference type="NCBI Taxonomy" id="56458"/>
    <lineage>
        <taxon>Bacteria</taxon>
        <taxon>Pseudomonadati</taxon>
        <taxon>Pseudomonadota</taxon>
        <taxon>Gammaproteobacteria</taxon>
        <taxon>Lysobacterales</taxon>
        <taxon>Lysobacteraceae</taxon>
        <taxon>Xanthomonas</taxon>
    </lineage>
</organism>
<keyword evidence="1" id="KW-0812">Transmembrane</keyword>
<dbReference type="EMBL" id="JANFWR010000023">
    <property type="protein sequence ID" value="MCW0400534.1"/>
    <property type="molecule type" value="Genomic_DNA"/>
</dbReference>
<keyword evidence="3" id="KW-1185">Reference proteome</keyword>
<gene>
    <name evidence="2" type="ORF">NB700_003090</name>
</gene>
<feature type="transmembrane region" description="Helical" evidence="1">
    <location>
        <begin position="63"/>
        <end position="85"/>
    </location>
</feature>
<evidence type="ECO:0000313" key="2">
    <source>
        <dbReference type="EMBL" id="MCW0400534.1"/>
    </source>
</evidence>
<feature type="transmembrane region" description="Helical" evidence="1">
    <location>
        <begin position="21"/>
        <end position="43"/>
    </location>
</feature>
<feature type="transmembrane region" description="Helical" evidence="1">
    <location>
        <begin position="137"/>
        <end position="156"/>
    </location>
</feature>
<keyword evidence="1" id="KW-1133">Transmembrane helix</keyword>
<feature type="transmembrane region" description="Helical" evidence="1">
    <location>
        <begin position="105"/>
        <end position="125"/>
    </location>
</feature>
<protein>
    <recommendedName>
        <fullName evidence="4">Lipoprotein</fullName>
    </recommendedName>
</protein>
<accession>A0ABT3E014</accession>
<reference evidence="2 3" key="1">
    <citation type="submission" date="2022-06" db="EMBL/GenBank/DDBJ databases">
        <title>Dynamics of rice microbiomes reveals core vertical transmitted seed endophytes.</title>
        <authorList>
            <person name="Liao K."/>
            <person name="Zhang X."/>
        </authorList>
    </citation>
    <scope>NUCLEOTIDE SEQUENCE [LARGE SCALE GENOMIC DNA]</scope>
    <source>
        <strain evidence="2 3">YT10-10-1</strain>
    </source>
</reference>
<sequence>MLAHHTGGKRAGTHMEKLFRGGHFLIILLFLLCAAALICMAVLELWHGLTPGGELVVRDRFNVVLEAIGLLTVALVTLELGQTIYEEEVQRDVKVSGPTRVRRYLSRFFVVIVIALAIETLVSIFELMHDDPSKLPYASAVGLCAALLLVAWGVFVKLNRSAEELEPEAMAEAKREDAQVD</sequence>
<keyword evidence="1" id="KW-0472">Membrane</keyword>
<evidence type="ECO:0000313" key="3">
    <source>
        <dbReference type="Proteomes" id="UP001320843"/>
    </source>
</evidence>
<name>A0ABT3E014_9XANT</name>